<dbReference type="Proteomes" id="UP000199488">
    <property type="component" value="Unassembled WGS sequence"/>
</dbReference>
<evidence type="ECO:0000313" key="2">
    <source>
        <dbReference type="EMBL" id="SDW03985.1"/>
    </source>
</evidence>
<dbReference type="AlphaFoldDB" id="A0A1H2QA66"/>
<dbReference type="InterPro" id="IPR009507">
    <property type="entry name" value="UPF0435"/>
</dbReference>
<comment type="similarity">
    <text evidence="1">Belongs to the UPF0435 family.</text>
</comment>
<reference evidence="2 3" key="1">
    <citation type="submission" date="2016-10" db="EMBL/GenBank/DDBJ databases">
        <authorList>
            <person name="de Groot N.N."/>
        </authorList>
    </citation>
    <scope>NUCLEOTIDE SEQUENCE [LARGE SCALE GENOMIC DNA]</scope>
    <source>
        <strain evidence="2 3">DSM 23126</strain>
    </source>
</reference>
<dbReference type="Pfam" id="PF06569">
    <property type="entry name" value="DUF1128"/>
    <property type="match status" value="1"/>
</dbReference>
<dbReference type="OrthoDB" id="2361695at2"/>
<dbReference type="RefSeq" id="WP_091610273.1">
    <property type="nucleotide sequence ID" value="NZ_FNNC01000001.1"/>
</dbReference>
<proteinExistence type="inferred from homology"/>
<dbReference type="EMBL" id="FNNC01000001">
    <property type="protein sequence ID" value="SDW03985.1"/>
    <property type="molecule type" value="Genomic_DNA"/>
</dbReference>
<protein>
    <recommendedName>
        <fullName evidence="1">UPF0435 protein SAMN05421781_0225</fullName>
    </recommendedName>
</protein>
<dbReference type="HAMAP" id="MF_00829">
    <property type="entry name" value="UPF0435"/>
    <property type="match status" value="1"/>
</dbReference>
<evidence type="ECO:0000313" key="3">
    <source>
        <dbReference type="Proteomes" id="UP000199488"/>
    </source>
</evidence>
<organism evidence="2 3">
    <name type="scientific">Marinococcus luteus</name>
    <dbReference type="NCBI Taxonomy" id="1122204"/>
    <lineage>
        <taxon>Bacteria</taxon>
        <taxon>Bacillati</taxon>
        <taxon>Bacillota</taxon>
        <taxon>Bacilli</taxon>
        <taxon>Bacillales</taxon>
        <taxon>Bacillaceae</taxon>
        <taxon>Marinococcus</taxon>
    </lineage>
</organism>
<keyword evidence="3" id="KW-1185">Reference proteome</keyword>
<dbReference type="STRING" id="1122204.SAMN05421781_0225"/>
<name>A0A1H2QA66_9BACI</name>
<evidence type="ECO:0000256" key="1">
    <source>
        <dbReference type="HAMAP-Rule" id="MF_00829"/>
    </source>
</evidence>
<gene>
    <name evidence="2" type="ORF">SAMN05421781_0225</name>
</gene>
<accession>A0A1H2QA66</accession>
<sequence>MSLEQANRDNLDYMITDLQKKLQIVNVSVMKPEHFDVDQYHEIKEIYDMVDSKNNISVSEMQAIVSELGHLRKG</sequence>